<keyword evidence="10" id="KW-0479">Metal-binding</keyword>
<keyword evidence="6 10" id="KW-0407">Ion channel</keyword>
<evidence type="ECO:0000256" key="3">
    <source>
        <dbReference type="ARBA" id="ARBA00022692"/>
    </source>
</evidence>
<evidence type="ECO:0000256" key="1">
    <source>
        <dbReference type="ARBA" id="ARBA00004651"/>
    </source>
</evidence>
<keyword evidence="12" id="KW-1185">Reference proteome</keyword>
<keyword evidence="3 10" id="KW-0812">Transmembrane</keyword>
<evidence type="ECO:0000313" key="12">
    <source>
        <dbReference type="Proteomes" id="UP000681414"/>
    </source>
</evidence>
<keyword evidence="10" id="KW-0813">Transport</keyword>
<dbReference type="HAMAP" id="MF_00454">
    <property type="entry name" value="FluC"/>
    <property type="match status" value="1"/>
</dbReference>
<dbReference type="GO" id="GO:0140114">
    <property type="term" value="P:cellular detoxification of fluoride"/>
    <property type="evidence" value="ECO:0007669"/>
    <property type="project" value="UniProtKB-UniRule"/>
</dbReference>
<feature type="transmembrane region" description="Helical" evidence="10">
    <location>
        <begin position="65"/>
        <end position="86"/>
    </location>
</feature>
<feature type="binding site" evidence="10">
    <location>
        <position position="77"/>
    </location>
    <ligand>
        <name>Na(+)</name>
        <dbReference type="ChEBI" id="CHEBI:29101"/>
        <note>structural</note>
    </ligand>
</feature>
<gene>
    <name evidence="10 11" type="primary">crcB</name>
    <name evidence="10" type="synonym">fluC</name>
    <name evidence="11" type="ORF">KHA97_03265</name>
</gene>
<dbReference type="GO" id="GO:0062054">
    <property type="term" value="F:fluoride channel activity"/>
    <property type="evidence" value="ECO:0007669"/>
    <property type="project" value="UniProtKB-UniRule"/>
</dbReference>
<evidence type="ECO:0000256" key="4">
    <source>
        <dbReference type="ARBA" id="ARBA00022989"/>
    </source>
</evidence>
<dbReference type="PANTHER" id="PTHR28259">
    <property type="entry name" value="FLUORIDE EXPORT PROTEIN 1-RELATED"/>
    <property type="match status" value="1"/>
</dbReference>
<name>A0A942TCT7_9BACI</name>
<evidence type="ECO:0000256" key="9">
    <source>
        <dbReference type="ARBA" id="ARBA00049940"/>
    </source>
</evidence>
<dbReference type="NCBIfam" id="TIGR00494">
    <property type="entry name" value="crcB"/>
    <property type="match status" value="1"/>
</dbReference>
<comment type="catalytic activity">
    <reaction evidence="8">
        <text>fluoride(in) = fluoride(out)</text>
        <dbReference type="Rhea" id="RHEA:76159"/>
        <dbReference type="ChEBI" id="CHEBI:17051"/>
    </reaction>
    <physiologicalReaction direction="left-to-right" evidence="8">
        <dbReference type="Rhea" id="RHEA:76160"/>
    </physiologicalReaction>
</comment>
<comment type="subcellular location">
    <subcellularLocation>
        <location evidence="1 10">Cell membrane</location>
        <topology evidence="1 10">Multi-pass membrane protein</topology>
    </subcellularLocation>
</comment>
<reference evidence="11 12" key="1">
    <citation type="submission" date="2021-05" db="EMBL/GenBank/DDBJ databases">
        <title>Novel Bacillus species.</title>
        <authorList>
            <person name="Liu G."/>
        </authorList>
    </citation>
    <scope>NUCLEOTIDE SEQUENCE [LARGE SCALE GENOMIC DNA]</scope>
    <source>
        <strain evidence="12">FJAT-49780</strain>
    </source>
</reference>
<sequence length="134" mass="14678">MMKMKYLAVGIGGIIGSLLRFLISSIHIGLPNHFLPFDTLIVNLVGSYFLGLLTGFYSRFPKLPSYLHLSIGTGLIGSFTTFSTFSTDIVQLVIEHHYVQLFIYFVSSFIGGLALALVGIVNGSGKTWKKVSKT</sequence>
<dbReference type="Pfam" id="PF02537">
    <property type="entry name" value="CRCB"/>
    <property type="match status" value="1"/>
</dbReference>
<feature type="transmembrane region" description="Helical" evidence="10">
    <location>
        <begin position="40"/>
        <end position="58"/>
    </location>
</feature>
<feature type="transmembrane region" description="Helical" evidence="10">
    <location>
        <begin position="7"/>
        <end position="28"/>
    </location>
</feature>
<dbReference type="GO" id="GO:0005886">
    <property type="term" value="C:plasma membrane"/>
    <property type="evidence" value="ECO:0007669"/>
    <property type="project" value="UniProtKB-SubCell"/>
</dbReference>
<evidence type="ECO:0000256" key="6">
    <source>
        <dbReference type="ARBA" id="ARBA00023303"/>
    </source>
</evidence>
<evidence type="ECO:0000256" key="7">
    <source>
        <dbReference type="ARBA" id="ARBA00035120"/>
    </source>
</evidence>
<dbReference type="GO" id="GO:0046872">
    <property type="term" value="F:metal ion binding"/>
    <property type="evidence" value="ECO:0007669"/>
    <property type="project" value="UniProtKB-KW"/>
</dbReference>
<accession>A0A942TCT7</accession>
<comment type="caution">
    <text evidence="11">The sequence shown here is derived from an EMBL/GenBank/DDBJ whole genome shotgun (WGS) entry which is preliminary data.</text>
</comment>
<keyword evidence="4 10" id="KW-1133">Transmembrane helix</keyword>
<keyword evidence="5 10" id="KW-0472">Membrane</keyword>
<protein>
    <recommendedName>
        <fullName evidence="10">Fluoride-specific ion channel FluC</fullName>
    </recommendedName>
</protein>
<comment type="activity regulation">
    <text evidence="10">Na(+) is not transported, but it plays an essential structural role and its presence is essential for fluoride channel function.</text>
</comment>
<comment type="similarity">
    <text evidence="7 10">Belongs to the fluoride channel Fluc/FEX (TC 1.A.43) family.</text>
</comment>
<feature type="binding site" evidence="10">
    <location>
        <position position="80"/>
    </location>
    <ligand>
        <name>Na(+)</name>
        <dbReference type="ChEBI" id="CHEBI:29101"/>
        <note>structural</note>
    </ligand>
</feature>
<dbReference type="PANTHER" id="PTHR28259:SF1">
    <property type="entry name" value="FLUORIDE EXPORT PROTEIN 1-RELATED"/>
    <property type="match status" value="1"/>
</dbReference>
<keyword evidence="10" id="KW-0915">Sodium</keyword>
<evidence type="ECO:0000256" key="8">
    <source>
        <dbReference type="ARBA" id="ARBA00035585"/>
    </source>
</evidence>
<evidence type="ECO:0000256" key="5">
    <source>
        <dbReference type="ARBA" id="ARBA00023136"/>
    </source>
</evidence>
<dbReference type="InterPro" id="IPR003691">
    <property type="entry name" value="FluC"/>
</dbReference>
<evidence type="ECO:0000256" key="10">
    <source>
        <dbReference type="HAMAP-Rule" id="MF_00454"/>
    </source>
</evidence>
<organism evidence="11 12">
    <name type="scientific">Lederbergia citri</name>
    <dbReference type="NCBI Taxonomy" id="2833580"/>
    <lineage>
        <taxon>Bacteria</taxon>
        <taxon>Bacillati</taxon>
        <taxon>Bacillota</taxon>
        <taxon>Bacilli</taxon>
        <taxon>Bacillales</taxon>
        <taxon>Bacillaceae</taxon>
        <taxon>Lederbergia</taxon>
    </lineage>
</organism>
<evidence type="ECO:0000256" key="2">
    <source>
        <dbReference type="ARBA" id="ARBA00022475"/>
    </source>
</evidence>
<dbReference type="EMBL" id="JAGYPG010000001">
    <property type="protein sequence ID" value="MBS4194097.1"/>
    <property type="molecule type" value="Genomic_DNA"/>
</dbReference>
<evidence type="ECO:0000313" key="11">
    <source>
        <dbReference type="EMBL" id="MBS4194097.1"/>
    </source>
</evidence>
<proteinExistence type="inferred from homology"/>
<dbReference type="Proteomes" id="UP000681414">
    <property type="component" value="Unassembled WGS sequence"/>
</dbReference>
<keyword evidence="10" id="KW-0406">Ion transport</keyword>
<feature type="transmembrane region" description="Helical" evidence="10">
    <location>
        <begin position="98"/>
        <end position="121"/>
    </location>
</feature>
<dbReference type="AlphaFoldDB" id="A0A942TCT7"/>
<comment type="function">
    <text evidence="9 10">Fluoride-specific ion channel. Important for reducing fluoride concentration in the cell, thus reducing its toxicity.</text>
</comment>
<keyword evidence="2 10" id="KW-1003">Cell membrane</keyword>